<name>A0A1D2JER5_PARBR</name>
<dbReference type="Proteomes" id="UP000242814">
    <property type="component" value="Unassembled WGS sequence"/>
</dbReference>
<dbReference type="VEuPathDB" id="FungiDB:PABG_02039"/>
<proteinExistence type="predicted"/>
<gene>
    <name evidence="1" type="ORF">ACO22_03858</name>
</gene>
<evidence type="ECO:0000313" key="1">
    <source>
        <dbReference type="EMBL" id="ODH28869.1"/>
    </source>
</evidence>
<comment type="caution">
    <text evidence="1">The sequence shown here is derived from an EMBL/GenBank/DDBJ whole genome shotgun (WGS) entry which is preliminary data.</text>
</comment>
<protein>
    <submittedName>
        <fullName evidence="1">Uncharacterized protein</fullName>
    </submittedName>
</protein>
<sequence>MLCTSKCTTQLIALDVFQKPGSLGDREGLDMFVSIGKPRSLEYYDRATACRGVEGGKMEQLLSHIDILESAKGLLYSCKSEGTGLADIRSSKSVSIELLRA</sequence>
<accession>A0A1D2JER5</accession>
<organism evidence="1 2">
    <name type="scientific">Paracoccidioides brasiliensis</name>
    <dbReference type="NCBI Taxonomy" id="121759"/>
    <lineage>
        <taxon>Eukaryota</taxon>
        <taxon>Fungi</taxon>
        <taxon>Dikarya</taxon>
        <taxon>Ascomycota</taxon>
        <taxon>Pezizomycotina</taxon>
        <taxon>Eurotiomycetes</taxon>
        <taxon>Eurotiomycetidae</taxon>
        <taxon>Onygenales</taxon>
        <taxon>Ajellomycetaceae</taxon>
        <taxon>Paracoccidioides</taxon>
    </lineage>
</organism>
<evidence type="ECO:0000313" key="2">
    <source>
        <dbReference type="Proteomes" id="UP000242814"/>
    </source>
</evidence>
<reference evidence="1 2" key="1">
    <citation type="submission" date="2016-06" db="EMBL/GenBank/DDBJ databases">
        <authorList>
            <person name="Kjaerup R.B."/>
            <person name="Dalgaard T.S."/>
            <person name="Juul-Madsen H.R."/>
        </authorList>
    </citation>
    <scope>NUCLEOTIDE SEQUENCE [LARGE SCALE GENOMIC DNA]</scope>
    <source>
        <strain evidence="1 2">Pb300</strain>
    </source>
</reference>
<dbReference type="EMBL" id="LZYO01000140">
    <property type="protein sequence ID" value="ODH28869.1"/>
    <property type="molecule type" value="Genomic_DNA"/>
</dbReference>
<dbReference type="AlphaFoldDB" id="A0A1D2JER5"/>